<organism evidence="1 2">
    <name type="scientific">Streptomyces griseochromogenes</name>
    <dbReference type="NCBI Taxonomy" id="68214"/>
    <lineage>
        <taxon>Bacteria</taxon>
        <taxon>Bacillati</taxon>
        <taxon>Actinomycetota</taxon>
        <taxon>Actinomycetes</taxon>
        <taxon>Kitasatosporales</taxon>
        <taxon>Streptomycetaceae</taxon>
        <taxon>Streptomyces</taxon>
    </lineage>
</organism>
<sequence>MRSERRLRRLVLGEEEWRWTVRHRHTEGEPCQEVLTLSREGTVVRVVFRDGPGRVVGTAAYSHSGLVVDERGRSANLHEPGVVRAFVDEVRRRGLGAGDVDGWELLPAVVVRRAAAATPEVPPGCPPGP</sequence>
<dbReference type="RefSeq" id="WP_079147225.1">
    <property type="nucleotide sequence ID" value="NZ_CP016279.1"/>
</dbReference>
<accession>A0ABS4LTA8</accession>
<reference evidence="1 2" key="1">
    <citation type="submission" date="2021-03" db="EMBL/GenBank/DDBJ databases">
        <title>Genomic Encyclopedia of Type Strains, Phase IV (KMG-IV): sequencing the most valuable type-strain genomes for metagenomic binning, comparative biology and taxonomic classification.</title>
        <authorList>
            <person name="Goeker M."/>
        </authorList>
    </citation>
    <scope>NUCLEOTIDE SEQUENCE [LARGE SCALE GENOMIC DNA]</scope>
    <source>
        <strain evidence="1 2">DSM 40499</strain>
    </source>
</reference>
<dbReference type="EMBL" id="JAGGLP010000006">
    <property type="protein sequence ID" value="MBP2050648.1"/>
    <property type="molecule type" value="Genomic_DNA"/>
</dbReference>
<comment type="caution">
    <text evidence="1">The sequence shown here is derived from an EMBL/GenBank/DDBJ whole genome shotgun (WGS) entry which is preliminary data.</text>
</comment>
<keyword evidence="2" id="KW-1185">Reference proteome</keyword>
<protein>
    <submittedName>
        <fullName evidence="1">Uncharacterized protein</fullName>
    </submittedName>
</protein>
<evidence type="ECO:0000313" key="2">
    <source>
        <dbReference type="Proteomes" id="UP001519309"/>
    </source>
</evidence>
<evidence type="ECO:0000313" key="1">
    <source>
        <dbReference type="EMBL" id="MBP2050648.1"/>
    </source>
</evidence>
<gene>
    <name evidence="1" type="ORF">J2Z21_003587</name>
</gene>
<proteinExistence type="predicted"/>
<name>A0ABS4LTA8_9ACTN</name>
<dbReference type="Proteomes" id="UP001519309">
    <property type="component" value="Unassembled WGS sequence"/>
</dbReference>